<evidence type="ECO:0000313" key="1">
    <source>
        <dbReference type="EMBL" id="MBK0419661.1"/>
    </source>
</evidence>
<organism evidence="1 2">
    <name type="scientific">Leucobacter chromiisoli</name>
    <dbReference type="NCBI Taxonomy" id="2796471"/>
    <lineage>
        <taxon>Bacteria</taxon>
        <taxon>Bacillati</taxon>
        <taxon>Actinomycetota</taxon>
        <taxon>Actinomycetes</taxon>
        <taxon>Micrococcales</taxon>
        <taxon>Microbacteriaceae</taxon>
        <taxon>Leucobacter</taxon>
    </lineage>
</organism>
<evidence type="ECO:0000313" key="2">
    <source>
        <dbReference type="Proteomes" id="UP000608530"/>
    </source>
</evidence>
<reference evidence="1" key="1">
    <citation type="submission" date="2020-12" db="EMBL/GenBank/DDBJ databases">
        <title>Leucobacter sp. CAS1, isolated from Chromium sludge.</title>
        <authorList>
            <person name="Xu Z."/>
        </authorList>
    </citation>
    <scope>NUCLEOTIDE SEQUENCE</scope>
    <source>
        <strain evidence="1">CSA1</strain>
    </source>
</reference>
<dbReference type="EMBL" id="JAEHOH010000015">
    <property type="protein sequence ID" value="MBK0419661.1"/>
    <property type="molecule type" value="Genomic_DNA"/>
</dbReference>
<accession>A0A934UVN4</accession>
<name>A0A934UVN4_9MICO</name>
<proteinExistence type="predicted"/>
<keyword evidence="2" id="KW-1185">Reference proteome</keyword>
<dbReference type="RefSeq" id="WP_200115804.1">
    <property type="nucleotide sequence ID" value="NZ_JAEHOH010000015.1"/>
</dbReference>
<sequence>MSRIGAGIPAGAGVDRRELVLPSPTVPTSFAELRTLTLMGRGDSVAGRWEPYGLEWVYAAGKVSPSTYEVIWKGRIEPRRRVVHPAFGAGS</sequence>
<gene>
    <name evidence="1" type="ORF">JD276_11515</name>
</gene>
<dbReference type="Proteomes" id="UP000608530">
    <property type="component" value="Unassembled WGS sequence"/>
</dbReference>
<dbReference type="AlphaFoldDB" id="A0A934UVN4"/>
<comment type="caution">
    <text evidence="1">The sequence shown here is derived from an EMBL/GenBank/DDBJ whole genome shotgun (WGS) entry which is preliminary data.</text>
</comment>
<protein>
    <submittedName>
        <fullName evidence="1">Uncharacterized protein</fullName>
    </submittedName>
</protein>